<dbReference type="GO" id="GO:0030288">
    <property type="term" value="C:outer membrane-bounded periplasmic space"/>
    <property type="evidence" value="ECO:0007669"/>
    <property type="project" value="UniProtKB-ARBA"/>
</dbReference>
<dbReference type="Gene3D" id="3.40.190.10">
    <property type="entry name" value="Periplasmic binding protein-like II"/>
    <property type="match status" value="1"/>
</dbReference>
<accession>W0PEZ0</accession>
<dbReference type="PATRIC" id="fig|1247726.3.peg.3869"/>
<evidence type="ECO:0000256" key="3">
    <source>
        <dbReference type="SAM" id="SignalP"/>
    </source>
</evidence>
<dbReference type="Pfam" id="PF00496">
    <property type="entry name" value="SBP_bac_5"/>
    <property type="match status" value="1"/>
</dbReference>
<feature type="signal peptide" evidence="3">
    <location>
        <begin position="1"/>
        <end position="27"/>
    </location>
</feature>
<dbReference type="PANTHER" id="PTHR30290:SF38">
    <property type="entry name" value="D,D-DIPEPTIDE-BINDING PERIPLASMIC PROTEIN DDPA-RELATED"/>
    <property type="match status" value="1"/>
</dbReference>
<dbReference type="Proteomes" id="UP000019095">
    <property type="component" value="Chromosome"/>
</dbReference>
<keyword evidence="2 3" id="KW-0732">Signal</keyword>
<evidence type="ECO:0000313" key="6">
    <source>
        <dbReference type="Proteomes" id="UP000019095"/>
    </source>
</evidence>
<dbReference type="EMBL" id="CP003915">
    <property type="protein sequence ID" value="AHG65559.1"/>
    <property type="molecule type" value="Genomic_DNA"/>
</dbReference>
<dbReference type="PROSITE" id="PS01040">
    <property type="entry name" value="SBP_BACTERIAL_5"/>
    <property type="match status" value="1"/>
</dbReference>
<gene>
    <name evidence="5" type="ORF">MIM_c34990</name>
</gene>
<dbReference type="eggNOG" id="COG0747">
    <property type="taxonomic scope" value="Bacteria"/>
</dbReference>
<dbReference type="InterPro" id="IPR030678">
    <property type="entry name" value="Peptide/Ni-bd"/>
</dbReference>
<dbReference type="SUPFAM" id="SSF53850">
    <property type="entry name" value="Periplasmic binding protein-like II"/>
    <property type="match status" value="1"/>
</dbReference>
<protein>
    <submittedName>
        <fullName evidence="5">Putative extracellular solute-binding protein, family 5</fullName>
    </submittedName>
</protein>
<dbReference type="HOGENOM" id="CLU_017028_7_3_4"/>
<dbReference type="InterPro" id="IPR023765">
    <property type="entry name" value="SBP_5_CS"/>
</dbReference>
<dbReference type="PIRSF" id="PIRSF002741">
    <property type="entry name" value="MppA"/>
    <property type="match status" value="1"/>
</dbReference>
<feature type="domain" description="Solute-binding protein family 5" evidence="4">
    <location>
        <begin position="76"/>
        <end position="444"/>
    </location>
</feature>
<dbReference type="STRING" id="1247726.MIM_c34990"/>
<dbReference type="AlphaFoldDB" id="W0PEZ0"/>
<dbReference type="InterPro" id="IPR000914">
    <property type="entry name" value="SBP_5_dom"/>
</dbReference>
<name>W0PEZ0_ADVMD</name>
<dbReference type="OrthoDB" id="9801799at2"/>
<evidence type="ECO:0000259" key="4">
    <source>
        <dbReference type="Pfam" id="PF00496"/>
    </source>
</evidence>
<proteinExistence type="inferred from homology"/>
<sequence length="532" mass="60093">MKKQLGRFILTLAAVSTSLFVQAPASAATPVRGGSLQAIVQPEPTALTSSFQNTFPNLIVSANIFDGLLTYDKDSKPQPGLAERWEVTDDGLTMTFHLRHGVKWHDGKPFTAADVKFSLLEVWKKLHTRGRVTFAPVTSVDTPDEYTVVLHLAHPSIVILSALNAVESQIIPKHIYEGTDFNKNPANIHPIGTGAFRFKQWNKGQYIELERNPDYWDSGKPYLDSLIFRIIPDAGSRAVALETGEVQYAPYDAVPHSDVKRLEQTGRLKVTTDGFSWQAQNVFLEFNLRNPILNHLKVRQAIAHAIDVKDLINTVWYGFGKPATGMIPSSLTDFYTTKHVPQYPYDPRRAEALLDAAGYPRKENGIRFSLKLDYQPFNEAYKFHSEYLRQKLKAVGIDVTVRNQDLPTFIKRIYTDYDFDINTGQISPYLDPQIGGIRHYWSKSIAKGVPWTNASNYSNPKADEIIERIQISNNPQERFRLFHDLQRIGMEDLPVLPLFEIQHFTLYNNALQGVGAEPDAAISSLKNLWIAP</sequence>
<dbReference type="CDD" id="cd08517">
    <property type="entry name" value="PBP2_NikA_DppA_OppA_like_13"/>
    <property type="match status" value="1"/>
</dbReference>
<dbReference type="GO" id="GO:0043190">
    <property type="term" value="C:ATP-binding cassette (ABC) transporter complex"/>
    <property type="evidence" value="ECO:0007669"/>
    <property type="project" value="InterPro"/>
</dbReference>
<dbReference type="GO" id="GO:1904680">
    <property type="term" value="F:peptide transmembrane transporter activity"/>
    <property type="evidence" value="ECO:0007669"/>
    <property type="project" value="TreeGrafter"/>
</dbReference>
<comment type="similarity">
    <text evidence="1">Belongs to the bacterial solute-binding protein 5 family.</text>
</comment>
<evidence type="ECO:0000256" key="1">
    <source>
        <dbReference type="ARBA" id="ARBA00005695"/>
    </source>
</evidence>
<feature type="chain" id="PRO_5004793560" evidence="3">
    <location>
        <begin position="28"/>
        <end position="532"/>
    </location>
</feature>
<reference evidence="5 6" key="1">
    <citation type="journal article" date="2014" name="Microbiology">
        <title>Unravelling the complete genome sequence of Advenella mimigardefordensis strain DPN7T and novel insights in the catabolism of the xenobiotic polythioester precursor 3,3'-dithiodipropionate.</title>
        <authorList>
            <person name="Wubbeler J.H."/>
            <person name="Hiessl S."/>
            <person name="Schuldes J."/>
            <person name="Thurmer A."/>
            <person name="Daniel R."/>
            <person name="Steinbuchel A."/>
        </authorList>
    </citation>
    <scope>NUCLEOTIDE SEQUENCE [LARGE SCALE GENOMIC DNA]</scope>
    <source>
        <strain evidence="6">DSM 17166 / LMG 22922 / DPN7</strain>
    </source>
</reference>
<organism evidence="5 6">
    <name type="scientific">Advenella mimigardefordensis (strain DSM 17166 / LMG 22922 / DPN7)</name>
    <dbReference type="NCBI Taxonomy" id="1247726"/>
    <lineage>
        <taxon>Bacteria</taxon>
        <taxon>Pseudomonadati</taxon>
        <taxon>Pseudomonadota</taxon>
        <taxon>Betaproteobacteria</taxon>
        <taxon>Burkholderiales</taxon>
        <taxon>Alcaligenaceae</taxon>
    </lineage>
</organism>
<evidence type="ECO:0000313" key="5">
    <source>
        <dbReference type="EMBL" id="AHG65559.1"/>
    </source>
</evidence>
<dbReference type="Gene3D" id="3.90.76.10">
    <property type="entry name" value="Dipeptide-binding Protein, Domain 1"/>
    <property type="match status" value="1"/>
</dbReference>
<dbReference type="KEGG" id="amim:MIM_c34990"/>
<dbReference type="GO" id="GO:0015833">
    <property type="term" value="P:peptide transport"/>
    <property type="evidence" value="ECO:0007669"/>
    <property type="project" value="TreeGrafter"/>
</dbReference>
<dbReference type="PANTHER" id="PTHR30290">
    <property type="entry name" value="PERIPLASMIC BINDING COMPONENT OF ABC TRANSPORTER"/>
    <property type="match status" value="1"/>
</dbReference>
<keyword evidence="6" id="KW-1185">Reference proteome</keyword>
<dbReference type="InterPro" id="IPR039424">
    <property type="entry name" value="SBP_5"/>
</dbReference>
<evidence type="ECO:0000256" key="2">
    <source>
        <dbReference type="ARBA" id="ARBA00022729"/>
    </source>
</evidence>
<dbReference type="RefSeq" id="WP_025374245.1">
    <property type="nucleotide sequence ID" value="NZ_CP003915.1"/>
</dbReference>
<dbReference type="Gene3D" id="3.10.105.10">
    <property type="entry name" value="Dipeptide-binding Protein, Domain 3"/>
    <property type="match status" value="1"/>
</dbReference>